<feature type="binding site" evidence="2">
    <location>
        <begin position="65"/>
        <end position="67"/>
    </location>
    <ligand>
        <name>substrate</name>
    </ligand>
</feature>
<organism evidence="3 4">
    <name type="scientific">Candidatus Alloenteromonas pullistercoris</name>
    <dbReference type="NCBI Taxonomy" id="2840785"/>
    <lineage>
        <taxon>Bacteria</taxon>
        <taxon>Bacillati</taxon>
        <taxon>Bacillota</taxon>
        <taxon>Bacillota incertae sedis</taxon>
        <taxon>Candidatus Alloenteromonas</taxon>
    </lineage>
</organism>
<feature type="binding site" evidence="2">
    <location>
        <begin position="21"/>
        <end position="24"/>
    </location>
    <ligand>
        <name>substrate</name>
    </ligand>
</feature>
<keyword evidence="2" id="KW-0460">Magnesium</keyword>
<feature type="binding site" evidence="2">
    <location>
        <position position="25"/>
    </location>
    <ligand>
        <name>substrate</name>
    </ligand>
</feature>
<feature type="active site" description="Proton acceptor" evidence="2">
    <location>
        <position position="68"/>
    </location>
</feature>
<dbReference type="InterPro" id="IPR036424">
    <property type="entry name" value="UPP_synth-like_sf"/>
</dbReference>
<dbReference type="HAMAP" id="MF_01139">
    <property type="entry name" value="ISPT"/>
    <property type="match status" value="1"/>
</dbReference>
<dbReference type="EMBL" id="JADINA010000035">
    <property type="protein sequence ID" value="MBO8426770.1"/>
    <property type="molecule type" value="Genomic_DNA"/>
</dbReference>
<dbReference type="PROSITE" id="PS01066">
    <property type="entry name" value="UPP_SYNTHASE"/>
    <property type="match status" value="1"/>
</dbReference>
<name>A0A9D9GTL0_9FIRM</name>
<proteinExistence type="inferred from homology"/>
<keyword evidence="1 2" id="KW-0808">Transferase</keyword>
<protein>
    <recommendedName>
        <fullName evidence="2">Isoprenyl transferase</fullName>
        <ecNumber evidence="2">2.5.1.-</ecNumber>
    </recommendedName>
</protein>
<comment type="cofactor">
    <cofactor evidence="2">
        <name>Mg(2+)</name>
        <dbReference type="ChEBI" id="CHEBI:18420"/>
    </cofactor>
    <text evidence="2">Binds 2 magnesium ions per subunit.</text>
</comment>
<dbReference type="GO" id="GO:0000287">
    <property type="term" value="F:magnesium ion binding"/>
    <property type="evidence" value="ECO:0007669"/>
    <property type="project" value="UniProtKB-UniRule"/>
</dbReference>
<dbReference type="GO" id="GO:0016094">
    <property type="term" value="P:polyprenol biosynthetic process"/>
    <property type="evidence" value="ECO:0007669"/>
    <property type="project" value="TreeGrafter"/>
</dbReference>
<feature type="binding site" evidence="2">
    <location>
        <position position="207"/>
    </location>
    <ligand>
        <name>Mg(2+)</name>
        <dbReference type="ChEBI" id="CHEBI:18420"/>
    </ligand>
</feature>
<dbReference type="Proteomes" id="UP000823634">
    <property type="component" value="Unassembled WGS sequence"/>
</dbReference>
<feature type="active site" evidence="2">
    <location>
        <position position="20"/>
    </location>
</feature>
<dbReference type="PANTHER" id="PTHR10291:SF0">
    <property type="entry name" value="DEHYDRODOLICHYL DIPHOSPHATE SYNTHASE 2"/>
    <property type="match status" value="1"/>
</dbReference>
<sequence>MASKSFELTKKLDHIAFIMDGNGRWAKARGLPRFLGHKKACEMLIGIYDACRVRGIKVMSFFAFSTENWNRPQEEIDHLMDYLEEFFAREIDYLCQNESRIMVSGDLSKIRERTRKVCLDAIAKTAGYSKNIMNICLNYGGRDDIVKAAKRMAKDYAEGKIGLDRFNEADFASYLYTSGLPDVDLLIRTSGEQRLSNFLLYQAAYAEFVFTPVKWPDFDSKALDDCLKEYCMRNRRYGGLING</sequence>
<dbReference type="AlphaFoldDB" id="A0A9D9GTL0"/>
<comment type="caution">
    <text evidence="3">The sequence shown here is derived from an EMBL/GenBank/DDBJ whole genome shotgun (WGS) entry which is preliminary data.</text>
</comment>
<gene>
    <name evidence="3" type="primary">uppS</name>
    <name evidence="3" type="ORF">IAC61_05620</name>
</gene>
<dbReference type="Pfam" id="PF01255">
    <property type="entry name" value="Prenyltransf"/>
    <property type="match status" value="1"/>
</dbReference>
<dbReference type="InterPro" id="IPR018520">
    <property type="entry name" value="UPP_synth-like_CS"/>
</dbReference>
<reference evidence="3" key="1">
    <citation type="submission" date="2020-10" db="EMBL/GenBank/DDBJ databases">
        <authorList>
            <person name="Gilroy R."/>
        </authorList>
    </citation>
    <scope>NUCLEOTIDE SEQUENCE</scope>
    <source>
        <strain evidence="3">17113</strain>
    </source>
</reference>
<feature type="binding site" evidence="2">
    <location>
        <position position="188"/>
    </location>
    <ligand>
        <name>substrate</name>
    </ligand>
</feature>
<comment type="similarity">
    <text evidence="2">Belongs to the UPP synthase family.</text>
</comment>
<evidence type="ECO:0000313" key="3">
    <source>
        <dbReference type="EMBL" id="MBO8426770.1"/>
    </source>
</evidence>
<reference evidence="3" key="2">
    <citation type="journal article" date="2021" name="PeerJ">
        <title>Extensive microbial diversity within the chicken gut microbiome revealed by metagenomics and culture.</title>
        <authorList>
            <person name="Gilroy R."/>
            <person name="Ravi A."/>
            <person name="Getino M."/>
            <person name="Pursley I."/>
            <person name="Horton D.L."/>
            <person name="Alikhan N.F."/>
            <person name="Baker D."/>
            <person name="Gharbi K."/>
            <person name="Hall N."/>
            <person name="Watson M."/>
            <person name="Adriaenssens E.M."/>
            <person name="Foster-Nyarko E."/>
            <person name="Jarju S."/>
            <person name="Secka A."/>
            <person name="Antonio M."/>
            <person name="Oren A."/>
            <person name="Chaudhuri R.R."/>
            <person name="La Ragione R."/>
            <person name="Hildebrand F."/>
            <person name="Pallen M.J."/>
        </authorList>
    </citation>
    <scope>NUCLEOTIDE SEQUENCE</scope>
    <source>
        <strain evidence="3">17113</strain>
    </source>
</reference>
<dbReference type="EC" id="2.5.1.-" evidence="2"/>
<dbReference type="SUPFAM" id="SSF64005">
    <property type="entry name" value="Undecaprenyl diphosphate synthase"/>
    <property type="match status" value="1"/>
</dbReference>
<feature type="binding site" evidence="2">
    <location>
        <begin position="194"/>
        <end position="196"/>
    </location>
    <ligand>
        <name>substrate</name>
    </ligand>
</feature>
<comment type="function">
    <text evidence="2">Catalyzes the condensation of isopentenyl diphosphate (IPP) with allylic pyrophosphates generating different type of terpenoids.</text>
</comment>
<comment type="subunit">
    <text evidence="2">Homodimer.</text>
</comment>
<dbReference type="NCBIfam" id="TIGR00055">
    <property type="entry name" value="uppS"/>
    <property type="match status" value="1"/>
</dbReference>
<dbReference type="Gene3D" id="3.40.1180.10">
    <property type="entry name" value="Decaprenyl diphosphate synthase-like"/>
    <property type="match status" value="1"/>
</dbReference>
<evidence type="ECO:0000256" key="2">
    <source>
        <dbReference type="HAMAP-Rule" id="MF_01139"/>
    </source>
</evidence>
<accession>A0A9D9GTL0</accession>
<feature type="binding site" evidence="2">
    <location>
        <position position="20"/>
    </location>
    <ligand>
        <name>Mg(2+)</name>
        <dbReference type="ChEBI" id="CHEBI:18420"/>
    </ligand>
</feature>
<dbReference type="InterPro" id="IPR001441">
    <property type="entry name" value="UPP_synth-like"/>
</dbReference>
<evidence type="ECO:0000256" key="1">
    <source>
        <dbReference type="ARBA" id="ARBA00022679"/>
    </source>
</evidence>
<dbReference type="CDD" id="cd00475">
    <property type="entry name" value="Cis_IPPS"/>
    <property type="match status" value="1"/>
</dbReference>
<dbReference type="PANTHER" id="PTHR10291">
    <property type="entry name" value="DEHYDRODOLICHYL DIPHOSPHATE SYNTHASE FAMILY MEMBER"/>
    <property type="match status" value="1"/>
</dbReference>
<feature type="binding site" evidence="2">
    <location>
        <position position="71"/>
    </location>
    <ligand>
        <name>substrate</name>
    </ligand>
</feature>
<dbReference type="GO" id="GO:0045547">
    <property type="term" value="F:ditrans,polycis-polyprenyl diphosphate synthase [(2E,6E)-farnesyl diphosphate specific] activity"/>
    <property type="evidence" value="ECO:0007669"/>
    <property type="project" value="TreeGrafter"/>
</dbReference>
<evidence type="ECO:0000313" key="4">
    <source>
        <dbReference type="Proteomes" id="UP000823634"/>
    </source>
</evidence>
<feature type="binding site" evidence="2">
    <location>
        <position position="33"/>
    </location>
    <ligand>
        <name>substrate</name>
    </ligand>
</feature>
<keyword evidence="2" id="KW-0479">Metal-binding</keyword>
<feature type="binding site" evidence="2">
    <location>
        <position position="37"/>
    </location>
    <ligand>
        <name>substrate</name>
    </ligand>
</feature>
<feature type="binding site" evidence="2">
    <location>
        <position position="69"/>
    </location>
    <ligand>
        <name>substrate</name>
    </ligand>
</feature>